<dbReference type="InterPro" id="IPR011990">
    <property type="entry name" value="TPR-like_helical_dom_sf"/>
</dbReference>
<dbReference type="PROSITE" id="PS51375">
    <property type="entry name" value="PPR"/>
    <property type="match status" value="3"/>
</dbReference>
<dbReference type="FunFam" id="1.25.40.10:FF:000073">
    <property type="entry name" value="Pentatricopeptide repeat-containing protein chloroplastic"/>
    <property type="match status" value="2"/>
</dbReference>
<dbReference type="InterPro" id="IPR046960">
    <property type="entry name" value="PPR_At4g14850-like_plant"/>
</dbReference>
<dbReference type="Pfam" id="PF01535">
    <property type="entry name" value="PPR"/>
    <property type="match status" value="3"/>
</dbReference>
<dbReference type="Proteomes" id="UP001202328">
    <property type="component" value="Unassembled WGS sequence"/>
</dbReference>
<evidence type="ECO:0008006" key="5">
    <source>
        <dbReference type="Google" id="ProtNLM"/>
    </source>
</evidence>
<dbReference type="EMBL" id="JAJJMB010008983">
    <property type="protein sequence ID" value="KAI3917696.1"/>
    <property type="molecule type" value="Genomic_DNA"/>
</dbReference>
<dbReference type="Pfam" id="PF13041">
    <property type="entry name" value="PPR_2"/>
    <property type="match status" value="2"/>
</dbReference>
<name>A0AAD4SRY3_9MAGN</name>
<evidence type="ECO:0000256" key="2">
    <source>
        <dbReference type="PROSITE-ProRule" id="PRU00708"/>
    </source>
</evidence>
<dbReference type="FunFam" id="1.25.40.10:FF:000284">
    <property type="entry name" value="Pentatricopeptide repeat-containing protein"/>
    <property type="match status" value="1"/>
</dbReference>
<evidence type="ECO:0000256" key="1">
    <source>
        <dbReference type="ARBA" id="ARBA00022737"/>
    </source>
</evidence>
<keyword evidence="4" id="KW-1185">Reference proteome</keyword>
<dbReference type="PANTHER" id="PTHR24015:SF356">
    <property type="entry name" value="DYW DOMAIN-CONTAINING PROTEIN"/>
    <property type="match status" value="1"/>
</dbReference>
<evidence type="ECO:0000313" key="4">
    <source>
        <dbReference type="Proteomes" id="UP001202328"/>
    </source>
</evidence>
<organism evidence="3 4">
    <name type="scientific">Papaver atlanticum</name>
    <dbReference type="NCBI Taxonomy" id="357466"/>
    <lineage>
        <taxon>Eukaryota</taxon>
        <taxon>Viridiplantae</taxon>
        <taxon>Streptophyta</taxon>
        <taxon>Embryophyta</taxon>
        <taxon>Tracheophyta</taxon>
        <taxon>Spermatophyta</taxon>
        <taxon>Magnoliopsida</taxon>
        <taxon>Ranunculales</taxon>
        <taxon>Papaveraceae</taxon>
        <taxon>Papaveroideae</taxon>
        <taxon>Papaver</taxon>
    </lineage>
</organism>
<dbReference type="Gene3D" id="1.25.40.10">
    <property type="entry name" value="Tetratricopeptide repeat domain"/>
    <property type="match status" value="3"/>
</dbReference>
<dbReference type="InterPro" id="IPR002885">
    <property type="entry name" value="PPR_rpt"/>
</dbReference>
<dbReference type="PANTHER" id="PTHR24015">
    <property type="entry name" value="OS07G0578800 PROTEIN-RELATED"/>
    <property type="match status" value="1"/>
</dbReference>
<feature type="repeat" description="PPR" evidence="2">
    <location>
        <begin position="88"/>
        <end position="122"/>
    </location>
</feature>
<sequence length="341" mass="38476">MYNEAIDICKHLRLNPYLKPDSYTYPSVLKAFSGFKNVNEGKKIHTHLIKSGFLGFDVVVASALVGLYAKCNQFDCATRLFDEMSDRDVASWNNVISCYYQSGKSEKVLELFEHMKKSSCFEPDSGTYTTALSACARLLDLNRGKQIHWDVKRSGLELDGFISSALVDMYGKCGCLEMAREVFDRIPDKSVVSWNSMISGFGLRGDVRSCLELFRRINRENVMPTSTTISSLLMACSRHCKLQEGRFLHGYLIRNGVEIDTFISSSLMDLYFKCGSISMAEQVFKSTPKTDIVTWNVMIPGYVSACSNFKALQIFSDLRSSGVRPDAVTLVFYQLVHNRQL</sequence>
<reference evidence="3" key="1">
    <citation type="submission" date="2022-04" db="EMBL/GenBank/DDBJ databases">
        <title>A functionally conserved STORR gene fusion in Papaver species that diverged 16.8 million years ago.</title>
        <authorList>
            <person name="Catania T."/>
        </authorList>
    </citation>
    <scope>NUCLEOTIDE SEQUENCE</scope>
    <source>
        <strain evidence="3">S-188037</strain>
    </source>
</reference>
<comment type="caution">
    <text evidence="3">The sequence shown here is derived from an EMBL/GenBank/DDBJ whole genome shotgun (WGS) entry which is preliminary data.</text>
</comment>
<dbReference type="GO" id="GO:0009451">
    <property type="term" value="P:RNA modification"/>
    <property type="evidence" value="ECO:0007669"/>
    <property type="project" value="InterPro"/>
</dbReference>
<gene>
    <name evidence="3" type="ORF">MKW98_021458</name>
</gene>
<dbReference type="GO" id="GO:0003723">
    <property type="term" value="F:RNA binding"/>
    <property type="evidence" value="ECO:0007669"/>
    <property type="project" value="InterPro"/>
</dbReference>
<feature type="repeat" description="PPR" evidence="2">
    <location>
        <begin position="291"/>
        <end position="325"/>
    </location>
</feature>
<dbReference type="NCBIfam" id="TIGR00756">
    <property type="entry name" value="PPR"/>
    <property type="match status" value="3"/>
</dbReference>
<dbReference type="SUPFAM" id="SSF48452">
    <property type="entry name" value="TPR-like"/>
    <property type="match status" value="1"/>
</dbReference>
<proteinExistence type="predicted"/>
<accession>A0AAD4SRY3</accession>
<protein>
    <recommendedName>
        <fullName evidence="5">Pentatricopeptide repeat-containing protein</fullName>
    </recommendedName>
</protein>
<evidence type="ECO:0000313" key="3">
    <source>
        <dbReference type="EMBL" id="KAI3917696.1"/>
    </source>
</evidence>
<feature type="repeat" description="PPR" evidence="2">
    <location>
        <begin position="190"/>
        <end position="224"/>
    </location>
</feature>
<dbReference type="AlphaFoldDB" id="A0AAD4SRY3"/>
<keyword evidence="1" id="KW-0677">Repeat</keyword>